<dbReference type="Gene3D" id="3.40.470.10">
    <property type="entry name" value="Uracil-DNA glycosylase-like domain"/>
    <property type="match status" value="1"/>
</dbReference>
<feature type="domain" description="Uracil-DNA glycosylase-like" evidence="12">
    <location>
        <begin position="67"/>
        <end position="212"/>
    </location>
</feature>
<dbReference type="InterPro" id="IPR051536">
    <property type="entry name" value="UDG_Type-4/5"/>
</dbReference>
<accession>A0AB36ZXN4</accession>
<proteinExistence type="inferred from homology"/>
<dbReference type="EMBL" id="PTIW01000006">
    <property type="protein sequence ID" value="PPK61982.1"/>
    <property type="molecule type" value="Genomic_DNA"/>
</dbReference>
<dbReference type="PANTHER" id="PTHR33693:SF1">
    <property type="entry name" value="TYPE-4 URACIL-DNA GLYCOSYLASE"/>
    <property type="match status" value="1"/>
</dbReference>
<dbReference type="GO" id="GO:0004844">
    <property type="term" value="F:uracil DNA N-glycosylase activity"/>
    <property type="evidence" value="ECO:0007669"/>
    <property type="project" value="UniProtKB-EC"/>
</dbReference>
<evidence type="ECO:0000259" key="12">
    <source>
        <dbReference type="SMART" id="SM00986"/>
    </source>
</evidence>
<evidence type="ECO:0000256" key="8">
    <source>
        <dbReference type="ARBA" id="ARBA00022801"/>
    </source>
</evidence>
<dbReference type="InterPro" id="IPR005273">
    <property type="entry name" value="Ura-DNA_glyco_family4"/>
</dbReference>
<dbReference type="InterPro" id="IPR036895">
    <property type="entry name" value="Uracil-DNA_glycosylase-like_sf"/>
</dbReference>
<gene>
    <name evidence="13" type="ORF">B0F89_10676</name>
</gene>
<dbReference type="PANTHER" id="PTHR33693">
    <property type="entry name" value="TYPE-5 URACIL-DNA GLYCOSYLASE"/>
    <property type="match status" value="1"/>
</dbReference>
<evidence type="ECO:0000256" key="7">
    <source>
        <dbReference type="ARBA" id="ARBA00022763"/>
    </source>
</evidence>
<dbReference type="Proteomes" id="UP000239861">
    <property type="component" value="Unassembled WGS sequence"/>
</dbReference>
<reference evidence="13 14" key="1">
    <citation type="submission" date="2018-02" db="EMBL/GenBank/DDBJ databases">
        <title>Subsurface microbial communities from deep shales in Ohio and West Virginia, USA.</title>
        <authorList>
            <person name="Wrighton K."/>
        </authorList>
    </citation>
    <scope>NUCLEOTIDE SEQUENCE [LARGE SCALE GENOMIC DNA]</scope>
    <source>
        <strain evidence="13 14">MARC-MIP3H16</strain>
    </source>
</reference>
<evidence type="ECO:0000256" key="11">
    <source>
        <dbReference type="ARBA" id="ARBA00023204"/>
    </source>
</evidence>
<dbReference type="GO" id="GO:0051539">
    <property type="term" value="F:4 iron, 4 sulfur cluster binding"/>
    <property type="evidence" value="ECO:0007669"/>
    <property type="project" value="UniProtKB-KW"/>
</dbReference>
<keyword evidence="11" id="KW-0234">DNA repair</keyword>
<evidence type="ECO:0000313" key="14">
    <source>
        <dbReference type="Proteomes" id="UP000239861"/>
    </source>
</evidence>
<evidence type="ECO:0000256" key="6">
    <source>
        <dbReference type="ARBA" id="ARBA00022723"/>
    </source>
</evidence>
<evidence type="ECO:0000256" key="2">
    <source>
        <dbReference type="ARBA" id="ARBA00006521"/>
    </source>
</evidence>
<keyword evidence="7" id="KW-0227">DNA damage</keyword>
<dbReference type="SMART" id="SM00986">
    <property type="entry name" value="UDG"/>
    <property type="match status" value="1"/>
</dbReference>
<comment type="catalytic activity">
    <reaction evidence="1">
        <text>Hydrolyzes single-stranded DNA or mismatched double-stranded DNA and polynucleotides, releasing free uracil.</text>
        <dbReference type="EC" id="3.2.2.27"/>
    </reaction>
</comment>
<evidence type="ECO:0000256" key="9">
    <source>
        <dbReference type="ARBA" id="ARBA00023004"/>
    </source>
</evidence>
<organism evidence="13 14">
    <name type="scientific">Malaciobacter marinus</name>
    <dbReference type="NCBI Taxonomy" id="505249"/>
    <lineage>
        <taxon>Bacteria</taxon>
        <taxon>Pseudomonadati</taxon>
        <taxon>Campylobacterota</taxon>
        <taxon>Epsilonproteobacteria</taxon>
        <taxon>Campylobacterales</taxon>
        <taxon>Arcobacteraceae</taxon>
        <taxon>Malaciobacter</taxon>
    </lineage>
</organism>
<evidence type="ECO:0000256" key="10">
    <source>
        <dbReference type="ARBA" id="ARBA00023014"/>
    </source>
</evidence>
<evidence type="ECO:0000256" key="4">
    <source>
        <dbReference type="ARBA" id="ARBA00019403"/>
    </source>
</evidence>
<keyword evidence="6" id="KW-0479">Metal-binding</keyword>
<dbReference type="EC" id="3.2.2.27" evidence="3"/>
<evidence type="ECO:0000256" key="1">
    <source>
        <dbReference type="ARBA" id="ARBA00001400"/>
    </source>
</evidence>
<dbReference type="GO" id="GO:0006281">
    <property type="term" value="P:DNA repair"/>
    <property type="evidence" value="ECO:0007669"/>
    <property type="project" value="UniProtKB-KW"/>
</dbReference>
<dbReference type="InterPro" id="IPR005122">
    <property type="entry name" value="Uracil-DNA_glycosylase-like"/>
</dbReference>
<evidence type="ECO:0000256" key="3">
    <source>
        <dbReference type="ARBA" id="ARBA00012030"/>
    </source>
</evidence>
<evidence type="ECO:0000313" key="13">
    <source>
        <dbReference type="EMBL" id="PPK61982.1"/>
    </source>
</evidence>
<dbReference type="GO" id="GO:0046872">
    <property type="term" value="F:metal ion binding"/>
    <property type="evidence" value="ECO:0007669"/>
    <property type="project" value="UniProtKB-KW"/>
</dbReference>
<keyword evidence="8" id="KW-0378">Hydrolase</keyword>
<dbReference type="Pfam" id="PF03167">
    <property type="entry name" value="UDG"/>
    <property type="match status" value="1"/>
</dbReference>
<dbReference type="RefSeq" id="WP_104411954.1">
    <property type="nucleotide sequence ID" value="NZ_PTIW01000006.1"/>
</dbReference>
<protein>
    <recommendedName>
        <fullName evidence="4">Type-4 uracil-DNA glycosylase</fullName>
        <ecNumber evidence="3">3.2.2.27</ecNumber>
    </recommendedName>
</protein>
<dbReference type="SMART" id="SM00987">
    <property type="entry name" value="UreE_C"/>
    <property type="match status" value="1"/>
</dbReference>
<dbReference type="SUPFAM" id="SSF52141">
    <property type="entry name" value="Uracil-DNA glycosylase-like"/>
    <property type="match status" value="1"/>
</dbReference>
<dbReference type="NCBIfam" id="TIGR00758">
    <property type="entry name" value="UDG_fam4"/>
    <property type="match status" value="1"/>
</dbReference>
<evidence type="ECO:0000256" key="5">
    <source>
        <dbReference type="ARBA" id="ARBA00022485"/>
    </source>
</evidence>
<comment type="similarity">
    <text evidence="2">Belongs to the uracil-DNA glycosylase (UDG) superfamily. Type 4 (UDGa) family.</text>
</comment>
<dbReference type="AlphaFoldDB" id="A0AB36ZXN4"/>
<keyword evidence="10" id="KW-0411">Iron-sulfur</keyword>
<name>A0AB36ZXN4_9BACT</name>
<keyword evidence="9" id="KW-0408">Iron</keyword>
<dbReference type="CDD" id="cd10030">
    <property type="entry name" value="UDG-F4_TTUDGA_SPO1dp_like"/>
    <property type="match status" value="1"/>
</dbReference>
<keyword evidence="5" id="KW-0004">4Fe-4S</keyword>
<comment type="caution">
    <text evidence="13">The sequence shown here is derived from an EMBL/GenBank/DDBJ whole genome shotgun (WGS) entry which is preliminary data.</text>
</comment>
<sequence length="221" mass="25517">MTKAVKNRILYQLNFFKSIGYEYHGNVEFGNNEINNSNLPNNINELKNIVENCYLCDLCKSRKNVLFGQGNSDAKILFILDEPSASEDELGQFFVGKSGEILKNMIQNVLMLDIDDVYITNIVKCKSNDSFNATHANNCRLYLDKQIEIINPMLIVTFGEKVYKYLTNDNGIFEQLRGNILPYKYYNILPTFSPNILLRNPSLKKEAYYDMLKIKSILEIH</sequence>